<gene>
    <name evidence="1" type="ORF">TELCIR_24927</name>
</gene>
<keyword evidence="2" id="KW-1185">Reference proteome</keyword>
<evidence type="ECO:0008006" key="3">
    <source>
        <dbReference type="Google" id="ProtNLM"/>
    </source>
</evidence>
<organism evidence="1 2">
    <name type="scientific">Teladorsagia circumcincta</name>
    <name type="common">Brown stomach worm</name>
    <name type="synonym">Ostertagia circumcincta</name>
    <dbReference type="NCBI Taxonomy" id="45464"/>
    <lineage>
        <taxon>Eukaryota</taxon>
        <taxon>Metazoa</taxon>
        <taxon>Ecdysozoa</taxon>
        <taxon>Nematoda</taxon>
        <taxon>Chromadorea</taxon>
        <taxon>Rhabditida</taxon>
        <taxon>Rhabditina</taxon>
        <taxon>Rhabditomorpha</taxon>
        <taxon>Strongyloidea</taxon>
        <taxon>Trichostrongylidae</taxon>
        <taxon>Teladorsagia</taxon>
    </lineage>
</organism>
<accession>A0A2G9T769</accession>
<proteinExistence type="predicted"/>
<reference evidence="1 2" key="1">
    <citation type="submission" date="2015-09" db="EMBL/GenBank/DDBJ databases">
        <title>Draft genome of the parasitic nematode Teladorsagia circumcincta isolate WARC Sus (inbred).</title>
        <authorList>
            <person name="Mitreva M."/>
        </authorList>
    </citation>
    <scope>NUCLEOTIDE SEQUENCE [LARGE SCALE GENOMIC DNA]</scope>
    <source>
        <strain evidence="1 2">S</strain>
    </source>
</reference>
<dbReference type="EMBL" id="KZ407622">
    <property type="protein sequence ID" value="PIO53728.1"/>
    <property type="molecule type" value="Genomic_DNA"/>
</dbReference>
<feature type="non-terminal residue" evidence="1">
    <location>
        <position position="71"/>
    </location>
</feature>
<protein>
    <recommendedName>
        <fullName evidence="3">MSP domain-containing protein</fullName>
    </recommendedName>
</protein>
<evidence type="ECO:0000313" key="2">
    <source>
        <dbReference type="Proteomes" id="UP000230423"/>
    </source>
</evidence>
<dbReference type="Proteomes" id="UP000230423">
    <property type="component" value="Unassembled WGS sequence"/>
</dbReference>
<dbReference type="OrthoDB" id="5918453at2759"/>
<evidence type="ECO:0000313" key="1">
    <source>
        <dbReference type="EMBL" id="PIO53728.1"/>
    </source>
</evidence>
<dbReference type="AlphaFoldDB" id="A0A2G9T769"/>
<sequence length="71" mass="7980">MTSLKGSSEYFRSKPEEGCLMSVTFRKPPSWLSSCDVFDCGREDPNNDRITVEWCNTPDGAAIPGEWFQGD</sequence>
<name>A0A2G9T769_TELCI</name>